<dbReference type="Proteomes" id="UP001186944">
    <property type="component" value="Unassembled WGS sequence"/>
</dbReference>
<protein>
    <submittedName>
        <fullName evidence="2">Uncharacterized protein</fullName>
    </submittedName>
</protein>
<dbReference type="EMBL" id="VSWD01000003">
    <property type="protein sequence ID" value="KAK3106675.1"/>
    <property type="molecule type" value="Genomic_DNA"/>
</dbReference>
<reference evidence="2" key="1">
    <citation type="submission" date="2019-08" db="EMBL/GenBank/DDBJ databases">
        <title>The improved chromosome-level genome for the pearl oyster Pinctada fucata martensii using PacBio sequencing and Hi-C.</title>
        <authorList>
            <person name="Zheng Z."/>
        </authorList>
    </citation>
    <scope>NUCLEOTIDE SEQUENCE</scope>
    <source>
        <strain evidence="2">ZZ-2019</strain>
        <tissue evidence="2">Adductor muscle</tissue>
    </source>
</reference>
<gene>
    <name evidence="2" type="ORF">FSP39_024946</name>
</gene>
<evidence type="ECO:0000256" key="1">
    <source>
        <dbReference type="SAM" id="SignalP"/>
    </source>
</evidence>
<proteinExistence type="predicted"/>
<name>A0AA88YJD9_PINIB</name>
<feature type="signal peptide" evidence="1">
    <location>
        <begin position="1"/>
        <end position="24"/>
    </location>
</feature>
<evidence type="ECO:0000313" key="2">
    <source>
        <dbReference type="EMBL" id="KAK3106675.1"/>
    </source>
</evidence>
<accession>A0AA88YJD9</accession>
<organism evidence="2 3">
    <name type="scientific">Pinctada imbricata</name>
    <name type="common">Atlantic pearl-oyster</name>
    <name type="synonym">Pinctada martensii</name>
    <dbReference type="NCBI Taxonomy" id="66713"/>
    <lineage>
        <taxon>Eukaryota</taxon>
        <taxon>Metazoa</taxon>
        <taxon>Spiralia</taxon>
        <taxon>Lophotrochozoa</taxon>
        <taxon>Mollusca</taxon>
        <taxon>Bivalvia</taxon>
        <taxon>Autobranchia</taxon>
        <taxon>Pteriomorphia</taxon>
        <taxon>Pterioida</taxon>
        <taxon>Pterioidea</taxon>
        <taxon>Pteriidae</taxon>
        <taxon>Pinctada</taxon>
    </lineage>
</organism>
<feature type="chain" id="PRO_5041693534" evidence="1">
    <location>
        <begin position="25"/>
        <end position="97"/>
    </location>
</feature>
<dbReference type="AlphaFoldDB" id="A0AA88YJD9"/>
<keyword evidence="1" id="KW-0732">Signal</keyword>
<keyword evidence="3" id="KW-1185">Reference proteome</keyword>
<sequence length="97" mass="10900">MFSKLSLCLLVIATVLVLVQYSSSEKSRGLSRLVGQQPLLFGRRGVNPNMNSLFFGKRAAEQSVLEDILMEKCTNVLATCQRIMQGRDSVSEEIWYV</sequence>
<comment type="caution">
    <text evidence="2">The sequence shown here is derived from an EMBL/GenBank/DDBJ whole genome shotgun (WGS) entry which is preliminary data.</text>
</comment>
<evidence type="ECO:0000313" key="3">
    <source>
        <dbReference type="Proteomes" id="UP001186944"/>
    </source>
</evidence>